<organism evidence="4 5">
    <name type="scientific">Blautia segnis</name>
    <dbReference type="NCBI Taxonomy" id="2763030"/>
    <lineage>
        <taxon>Bacteria</taxon>
        <taxon>Bacillati</taxon>
        <taxon>Bacillota</taxon>
        <taxon>Clostridia</taxon>
        <taxon>Lachnospirales</taxon>
        <taxon>Lachnospiraceae</taxon>
        <taxon>Blautia</taxon>
    </lineage>
</organism>
<evidence type="ECO:0000259" key="2">
    <source>
        <dbReference type="Pfam" id="PF00465"/>
    </source>
</evidence>
<keyword evidence="5" id="KW-1185">Reference proteome</keyword>
<dbReference type="InterPro" id="IPR044731">
    <property type="entry name" value="BDH-like"/>
</dbReference>
<feature type="domain" description="Alcohol dehydrogenase iron-type/glycerol dehydrogenase GldA" evidence="2">
    <location>
        <begin position="9"/>
        <end position="180"/>
    </location>
</feature>
<dbReference type="Gene3D" id="1.20.1090.10">
    <property type="entry name" value="Dehydroquinate synthase-like - alpha domain"/>
    <property type="match status" value="1"/>
</dbReference>
<dbReference type="PANTHER" id="PTHR43633">
    <property type="entry name" value="ALCOHOL DEHYDROGENASE YQHD"/>
    <property type="match status" value="1"/>
</dbReference>
<dbReference type="RefSeq" id="WP_186900833.1">
    <property type="nucleotide sequence ID" value="NZ_JACOOT010000006.1"/>
</dbReference>
<evidence type="ECO:0000313" key="4">
    <source>
        <dbReference type="EMBL" id="MBC5650025.1"/>
    </source>
</evidence>
<dbReference type="Pfam" id="PF25137">
    <property type="entry name" value="ADH_Fe_C"/>
    <property type="match status" value="1"/>
</dbReference>
<gene>
    <name evidence="4" type="ORF">H8S54_02520</name>
</gene>
<dbReference type="AlphaFoldDB" id="A0A8I0AG10"/>
<evidence type="ECO:0000256" key="1">
    <source>
        <dbReference type="ARBA" id="ARBA00023002"/>
    </source>
</evidence>
<dbReference type="InterPro" id="IPR001670">
    <property type="entry name" value="ADH_Fe/GldA"/>
</dbReference>
<feature type="domain" description="Fe-containing alcohol dehydrogenase-like C-terminal" evidence="3">
    <location>
        <begin position="191"/>
        <end position="398"/>
    </location>
</feature>
<sequence length="399" mass="43225">MINFDFFAPTKILFGAGRESEVGKQVAAFGGHRVMIVYGKKGGHIEASGLLERVHKSLRDAGLSYVDLNGVVPNPRLSLVKEGIRIGRAEDIDFLLPIGGGSVIDTAKGIGYGIANDFEMEDLLYGRVKTDKNLPIGVVLTIAAAGSEMSSSMVLTIEDGMMKRSYGHDCSRPKFAIMNPELTYSLPTYQTASGATDIMMHTMERYFTPTDTDTSLTDRIAEGLLVSVRDAAQTAVKEPENYDARATLMWAGSLSHNGLTGAGRVSDFATHKIEHELGGMFDVAHGAGLAAIWGSWAKYVYKTNPGRFAQFGEKVFGVNISPTSDSDLTDTAALAAINAWENWCHSIGMPTSLTELGIQPTDEQIEEMAEKCVFGRNGHIGFFQPLNKEDIAAILKMAR</sequence>
<dbReference type="GO" id="GO:1990002">
    <property type="term" value="F:methylglyoxal reductase (NADPH) (acetol producing) activity"/>
    <property type="evidence" value="ECO:0007669"/>
    <property type="project" value="TreeGrafter"/>
</dbReference>
<dbReference type="FunFam" id="3.40.50.1970:FF:000003">
    <property type="entry name" value="Alcohol dehydrogenase, iron-containing"/>
    <property type="match status" value="1"/>
</dbReference>
<comment type="caution">
    <text evidence="4">The sequence shown here is derived from an EMBL/GenBank/DDBJ whole genome shotgun (WGS) entry which is preliminary data.</text>
</comment>
<dbReference type="GO" id="GO:0046872">
    <property type="term" value="F:metal ion binding"/>
    <property type="evidence" value="ECO:0007669"/>
    <property type="project" value="InterPro"/>
</dbReference>
<dbReference type="Pfam" id="PF00465">
    <property type="entry name" value="Fe-ADH"/>
    <property type="match status" value="1"/>
</dbReference>
<dbReference type="EMBL" id="JACOOT010000006">
    <property type="protein sequence ID" value="MBC5650025.1"/>
    <property type="molecule type" value="Genomic_DNA"/>
</dbReference>
<dbReference type="SUPFAM" id="SSF56796">
    <property type="entry name" value="Dehydroquinate synthase-like"/>
    <property type="match status" value="1"/>
</dbReference>
<dbReference type="InterPro" id="IPR056798">
    <property type="entry name" value="ADH_Fe_C"/>
</dbReference>
<proteinExistence type="predicted"/>
<dbReference type="Gene3D" id="3.40.50.1970">
    <property type="match status" value="1"/>
</dbReference>
<name>A0A8I0AG10_9FIRM</name>
<reference evidence="4 5" key="1">
    <citation type="submission" date="2020-08" db="EMBL/GenBank/DDBJ databases">
        <title>Genome public.</title>
        <authorList>
            <person name="Liu C."/>
            <person name="Sun Q."/>
        </authorList>
    </citation>
    <scope>NUCLEOTIDE SEQUENCE [LARGE SCALE GENOMIC DNA]</scope>
    <source>
        <strain evidence="4 5">BX17</strain>
    </source>
</reference>
<dbReference type="GO" id="GO:0008106">
    <property type="term" value="F:alcohol dehydrogenase (NADP+) activity"/>
    <property type="evidence" value="ECO:0007669"/>
    <property type="project" value="TreeGrafter"/>
</dbReference>
<evidence type="ECO:0000313" key="5">
    <source>
        <dbReference type="Proteomes" id="UP000652847"/>
    </source>
</evidence>
<dbReference type="CDD" id="cd08187">
    <property type="entry name" value="BDH"/>
    <property type="match status" value="1"/>
</dbReference>
<dbReference type="GO" id="GO:1990362">
    <property type="term" value="F:butanol dehydrogenase (NAD+) activity"/>
    <property type="evidence" value="ECO:0007669"/>
    <property type="project" value="InterPro"/>
</dbReference>
<keyword evidence="1" id="KW-0560">Oxidoreductase</keyword>
<dbReference type="GO" id="GO:0005829">
    <property type="term" value="C:cytosol"/>
    <property type="evidence" value="ECO:0007669"/>
    <property type="project" value="TreeGrafter"/>
</dbReference>
<protein>
    <submittedName>
        <fullName evidence="4">Iron-containing alcohol dehydrogenase</fullName>
    </submittedName>
</protein>
<dbReference type="PANTHER" id="PTHR43633:SF1">
    <property type="entry name" value="ALCOHOL DEHYDROGENASE YQHD"/>
    <property type="match status" value="1"/>
</dbReference>
<evidence type="ECO:0000259" key="3">
    <source>
        <dbReference type="Pfam" id="PF25137"/>
    </source>
</evidence>
<dbReference type="Proteomes" id="UP000652847">
    <property type="component" value="Unassembled WGS sequence"/>
</dbReference>
<accession>A0A8I0AG10</accession>